<evidence type="ECO:0000256" key="8">
    <source>
        <dbReference type="RuleBase" id="RU004447"/>
    </source>
</evidence>
<evidence type="ECO:0000256" key="3">
    <source>
        <dbReference type="ARBA" id="ARBA00022670"/>
    </source>
</evidence>
<dbReference type="OrthoDB" id="9811314at2"/>
<dbReference type="PANTHER" id="PTHR43690">
    <property type="entry name" value="NARDILYSIN"/>
    <property type="match status" value="1"/>
</dbReference>
<dbReference type="PANTHER" id="PTHR43690:SF17">
    <property type="entry name" value="PROTEIN YHJJ"/>
    <property type="match status" value="1"/>
</dbReference>
<reference evidence="11 12" key="1">
    <citation type="submission" date="2018-03" db="EMBL/GenBank/DDBJ databases">
        <title>Draft Genome Sequences of the Obligatory Marine Myxobacteria Enhygromyxa salina SWB005.</title>
        <authorList>
            <person name="Poehlein A."/>
            <person name="Moghaddam J.A."/>
            <person name="Harms H."/>
            <person name="Alanjari M."/>
            <person name="Koenig G.M."/>
            <person name="Daniel R."/>
            <person name="Schaeberle T.F."/>
        </authorList>
    </citation>
    <scope>NUCLEOTIDE SEQUENCE [LARGE SCALE GENOMIC DNA]</scope>
    <source>
        <strain evidence="11 12">SWB005</strain>
    </source>
</reference>
<name>A0A2S9XQ84_9BACT</name>
<comment type="similarity">
    <text evidence="2 8">Belongs to the peptidase M16 family.</text>
</comment>
<dbReference type="PROSITE" id="PS51257">
    <property type="entry name" value="PROKAR_LIPOPROTEIN"/>
    <property type="match status" value="1"/>
</dbReference>
<feature type="domain" description="Peptidase M16 C-terminal" evidence="10">
    <location>
        <begin position="781"/>
        <end position="895"/>
    </location>
</feature>
<keyword evidence="5 11" id="KW-0378">Hydrolase</keyword>
<dbReference type="InterPro" id="IPR007863">
    <property type="entry name" value="Peptidase_M16_C"/>
</dbReference>
<keyword evidence="12" id="KW-1185">Reference proteome</keyword>
<gene>
    <name evidence="11" type="primary">ptrA_1</name>
    <name evidence="11" type="ORF">ENSA5_40210</name>
</gene>
<evidence type="ECO:0000259" key="10">
    <source>
        <dbReference type="Pfam" id="PF05193"/>
    </source>
</evidence>
<feature type="domain" description="Peptidase M16 C-terminal" evidence="10">
    <location>
        <begin position="282"/>
        <end position="452"/>
    </location>
</feature>
<sequence>MFRSLDARPVLVAACFGLTFGCLPAPDVTPPEPSTPAAIEELSPEQILAASDLPPTLDAPLDGDEMGVTVHRLTNGMTVYISTDRQKPRFTSWIAVRTGSRNDPADSTGLAHYLEHMLFKGTDEYGTLDAEAEREHLERTEQLYAELRQADEGRRAEIFAEIDAHNQAMAEYAVPNEFSRMYSALGVEGINAFTSDEVTAYIADVPSNRLEAWARVEAERFADPVFRLFYTELEAVYEEKNLSIDRPESRMWETMLLALFPAHPYGTQPTIGVVEHLKSPAYTDMVQYFEDWYGPNNMAVLLAGDIDAKTALPVLERTLGQLPPRPIGTRAEAALPPISGRVAHELVAEGEQSVMLGWRTVEVKHEDEPVMVVLDWLMDNSSSGLLNLELELTQKVQDAGSWSTSLNDAGYFAISATLQQGQTHAEVEELILGVIAKLEAGEFSQAEIDAIKLHEDIRDKQALESNWGRVARMLDAFIERRSWAEVLARDQRLRAVTREDVIRVAKTYLGDDYVVINRKQGAHTVPNIDKPKITPIDIDVSRQSPFAAEVLAMPATELEPQWLVEGEHYQHLELPAGPLIVAHNARNDLFSLQYRFDRGHRKAEMLCVALELLERSGSGPTSAEDLQRRLHAIGTDVGFRCGGETSAIDIDGIDANLEQSVELVEQWLRDPSFDEGDLAKLRVNIISAREDELDDSDELGELLADYARFGEHSVALSRPSNAAIRKVRAKPLRKLLATFPDHSHRTLYFGPRAPAEVAEVVALGRRHKKTGPRKLRRFRGGVEGTTIYFLHKDVAKSAVSLAIPLGAQDREQLPVARYLAHYMGGNMSSLIFQEIREARGLAYYAFASVLEAKVPDDQWALIGGMGTQVDKTNEALTTYLELLRERPIEATRLEHTLGSLDADYRSSRIDPRWVVWLVDSWDQRGERADPRPWEWGQIQTLGVDDVQGFATGYAELPVIVSIVGDRTRIDLDALAQLGKVIEVEPEQLVSYGMFE</sequence>
<evidence type="ECO:0000256" key="2">
    <source>
        <dbReference type="ARBA" id="ARBA00007261"/>
    </source>
</evidence>
<dbReference type="AlphaFoldDB" id="A0A2S9XQ84"/>
<evidence type="ECO:0000256" key="5">
    <source>
        <dbReference type="ARBA" id="ARBA00022801"/>
    </source>
</evidence>
<feature type="domain" description="Peptidase M16 N-terminal" evidence="9">
    <location>
        <begin position="80"/>
        <end position="130"/>
    </location>
</feature>
<evidence type="ECO:0000313" key="12">
    <source>
        <dbReference type="Proteomes" id="UP000237968"/>
    </source>
</evidence>
<evidence type="ECO:0000259" key="9">
    <source>
        <dbReference type="Pfam" id="PF00675"/>
    </source>
</evidence>
<dbReference type="RefSeq" id="WP_106393317.1">
    <property type="nucleotide sequence ID" value="NZ_PVNK01000174.1"/>
</dbReference>
<dbReference type="InterPro" id="IPR001431">
    <property type="entry name" value="Pept_M16_Zn_BS"/>
</dbReference>
<organism evidence="11 12">
    <name type="scientific">Enhygromyxa salina</name>
    <dbReference type="NCBI Taxonomy" id="215803"/>
    <lineage>
        <taxon>Bacteria</taxon>
        <taxon>Pseudomonadati</taxon>
        <taxon>Myxococcota</taxon>
        <taxon>Polyangia</taxon>
        <taxon>Nannocystales</taxon>
        <taxon>Nannocystaceae</taxon>
        <taxon>Enhygromyxa</taxon>
    </lineage>
</organism>
<keyword evidence="6" id="KW-0862">Zinc</keyword>
<evidence type="ECO:0000256" key="6">
    <source>
        <dbReference type="ARBA" id="ARBA00022833"/>
    </source>
</evidence>
<comment type="caution">
    <text evidence="11">The sequence shown here is derived from an EMBL/GenBank/DDBJ whole genome shotgun (WGS) entry which is preliminary data.</text>
</comment>
<evidence type="ECO:0000256" key="4">
    <source>
        <dbReference type="ARBA" id="ARBA00022723"/>
    </source>
</evidence>
<dbReference type="EMBL" id="PVNK01000174">
    <property type="protein sequence ID" value="PRP95023.1"/>
    <property type="molecule type" value="Genomic_DNA"/>
</dbReference>
<dbReference type="Proteomes" id="UP000237968">
    <property type="component" value="Unassembled WGS sequence"/>
</dbReference>
<dbReference type="Pfam" id="PF00675">
    <property type="entry name" value="Peptidase_M16"/>
    <property type="match status" value="1"/>
</dbReference>
<dbReference type="GO" id="GO:0006508">
    <property type="term" value="P:proteolysis"/>
    <property type="evidence" value="ECO:0007669"/>
    <property type="project" value="UniProtKB-KW"/>
</dbReference>
<comment type="cofactor">
    <cofactor evidence="1">
        <name>Zn(2+)</name>
        <dbReference type="ChEBI" id="CHEBI:29105"/>
    </cofactor>
</comment>
<keyword evidence="7" id="KW-0482">Metalloprotease</keyword>
<dbReference type="GO" id="GO:0046872">
    <property type="term" value="F:metal ion binding"/>
    <property type="evidence" value="ECO:0007669"/>
    <property type="project" value="UniProtKB-KW"/>
</dbReference>
<dbReference type="InterPro" id="IPR050626">
    <property type="entry name" value="Peptidase_M16"/>
</dbReference>
<keyword evidence="3 11" id="KW-0645">Protease</keyword>
<protein>
    <submittedName>
        <fullName evidence="11">Protease 3</fullName>
        <ecNumber evidence="11">3.4.24.55</ecNumber>
    </submittedName>
</protein>
<dbReference type="PROSITE" id="PS00143">
    <property type="entry name" value="INSULINASE"/>
    <property type="match status" value="1"/>
</dbReference>
<evidence type="ECO:0000256" key="7">
    <source>
        <dbReference type="ARBA" id="ARBA00023049"/>
    </source>
</evidence>
<accession>A0A2S9XQ84</accession>
<proteinExistence type="inferred from homology"/>
<dbReference type="InterPro" id="IPR011249">
    <property type="entry name" value="Metalloenz_LuxS/M16"/>
</dbReference>
<keyword evidence="4" id="KW-0479">Metal-binding</keyword>
<dbReference type="GO" id="GO:0004222">
    <property type="term" value="F:metalloendopeptidase activity"/>
    <property type="evidence" value="ECO:0007669"/>
    <property type="project" value="UniProtKB-EC"/>
</dbReference>
<dbReference type="Pfam" id="PF05193">
    <property type="entry name" value="Peptidase_M16_C"/>
    <property type="match status" value="2"/>
</dbReference>
<dbReference type="EC" id="3.4.24.55" evidence="11"/>
<evidence type="ECO:0000256" key="1">
    <source>
        <dbReference type="ARBA" id="ARBA00001947"/>
    </source>
</evidence>
<dbReference type="Gene3D" id="3.30.830.10">
    <property type="entry name" value="Metalloenzyme, LuxS/M16 peptidase-like"/>
    <property type="match status" value="4"/>
</dbReference>
<dbReference type="InterPro" id="IPR011765">
    <property type="entry name" value="Pept_M16_N"/>
</dbReference>
<evidence type="ECO:0000313" key="11">
    <source>
        <dbReference type="EMBL" id="PRP95023.1"/>
    </source>
</evidence>
<dbReference type="SUPFAM" id="SSF63411">
    <property type="entry name" value="LuxS/MPP-like metallohydrolase"/>
    <property type="match status" value="4"/>
</dbReference>